<dbReference type="Pfam" id="PF13966">
    <property type="entry name" value="zf-RVT"/>
    <property type="match status" value="1"/>
</dbReference>
<evidence type="ECO:0000313" key="2">
    <source>
        <dbReference type="EMBL" id="EFH40000.1"/>
    </source>
</evidence>
<dbReference type="EMBL" id="GL348720">
    <property type="protein sequence ID" value="EFH40000.1"/>
    <property type="molecule type" value="Genomic_DNA"/>
</dbReference>
<dbReference type="PANTHER" id="PTHR33116:SF80">
    <property type="entry name" value="REVERSE TRANSCRIPTASE ZINC-BINDING DOMAIN-CONTAINING PROTEIN"/>
    <property type="match status" value="1"/>
</dbReference>
<dbReference type="eggNOG" id="KOG1075">
    <property type="taxonomic scope" value="Eukaryota"/>
</dbReference>
<sequence>MDGSLPSVQNVLQGLREFEQRSSLAISLQKSSFYAGGLSDAEISLIKSTTGLTHGILHVHYLGVPLYTKKLSIQDCEPLLQLVLINTVIDGISNFWCSTFVLPKLCIRKIHSICSAFMWKGSLDGHHSARVAWETVTKPKDQGGLALFKLHFLRGSLNNFWSMKQRPTYLWMANKLLKIREDVFHWIKLRVGNGATCRFWFDNWSPFGNLQKFLGTARETKLGILQDATLHQLNNQGVPKRSFLTSLLVLNRCPTRDRLLGWGLQTDPSCLLYNTSPESRDHIFFNCNVAWSSIASRCSLLPHRSWDASLCQMQDLHGSKLLIRLTRLAWQSSLYLIWAERNNRLHRNNFKSADSLIRLIDSTIRNRILSYRDHNSSVSSSMLQLWFSTG</sequence>
<dbReference type="InterPro" id="IPR026960">
    <property type="entry name" value="RVT-Znf"/>
</dbReference>
<accession>D7MRG0</accession>
<dbReference type="AlphaFoldDB" id="D7MRG0"/>
<protein>
    <recommendedName>
        <fullName evidence="1">Reverse transcriptase zinc-binding domain-containing protein</fullName>
    </recommendedName>
</protein>
<keyword evidence="3" id="KW-1185">Reference proteome</keyword>
<gene>
    <name evidence="2" type="ORF">ARALYDRAFT_917455</name>
</gene>
<evidence type="ECO:0000259" key="1">
    <source>
        <dbReference type="Pfam" id="PF13966"/>
    </source>
</evidence>
<name>D7MRG0_ARALL</name>
<dbReference type="Gramene" id="scaffold_800855.1">
    <property type="protein sequence ID" value="scaffold_800855.1"/>
    <property type="gene ID" value="scaffold_800855.1"/>
</dbReference>
<feature type="domain" description="Reverse transcriptase zinc-binding" evidence="1">
    <location>
        <begin position="234"/>
        <end position="291"/>
    </location>
</feature>
<dbReference type="HOGENOM" id="CLU_708540_0_0_1"/>
<organism evidence="3">
    <name type="scientific">Arabidopsis lyrata subsp. lyrata</name>
    <name type="common">Lyre-leaved rock-cress</name>
    <dbReference type="NCBI Taxonomy" id="81972"/>
    <lineage>
        <taxon>Eukaryota</taxon>
        <taxon>Viridiplantae</taxon>
        <taxon>Streptophyta</taxon>
        <taxon>Embryophyta</taxon>
        <taxon>Tracheophyta</taxon>
        <taxon>Spermatophyta</taxon>
        <taxon>Magnoliopsida</taxon>
        <taxon>eudicotyledons</taxon>
        <taxon>Gunneridae</taxon>
        <taxon>Pentapetalae</taxon>
        <taxon>rosids</taxon>
        <taxon>malvids</taxon>
        <taxon>Brassicales</taxon>
        <taxon>Brassicaceae</taxon>
        <taxon>Camelineae</taxon>
        <taxon>Arabidopsis</taxon>
    </lineage>
</organism>
<dbReference type="STRING" id="81972.D7MRG0"/>
<dbReference type="Proteomes" id="UP000008694">
    <property type="component" value="Unassembled WGS sequence"/>
</dbReference>
<reference evidence="3" key="1">
    <citation type="journal article" date="2011" name="Nat. Genet.">
        <title>The Arabidopsis lyrata genome sequence and the basis of rapid genome size change.</title>
        <authorList>
            <person name="Hu T.T."/>
            <person name="Pattyn P."/>
            <person name="Bakker E.G."/>
            <person name="Cao J."/>
            <person name="Cheng J.-F."/>
            <person name="Clark R.M."/>
            <person name="Fahlgren N."/>
            <person name="Fawcett J.A."/>
            <person name="Grimwood J."/>
            <person name="Gundlach H."/>
            <person name="Haberer G."/>
            <person name="Hollister J.D."/>
            <person name="Ossowski S."/>
            <person name="Ottilar R.P."/>
            <person name="Salamov A.A."/>
            <person name="Schneeberger K."/>
            <person name="Spannagl M."/>
            <person name="Wang X."/>
            <person name="Yang L."/>
            <person name="Nasrallah M.E."/>
            <person name="Bergelson J."/>
            <person name="Carrington J.C."/>
            <person name="Gaut B.S."/>
            <person name="Schmutz J."/>
            <person name="Mayer K.F.X."/>
            <person name="Van de Peer Y."/>
            <person name="Grigoriev I.V."/>
            <person name="Nordborg M."/>
            <person name="Weigel D."/>
            <person name="Guo Y.-L."/>
        </authorList>
    </citation>
    <scope>NUCLEOTIDE SEQUENCE [LARGE SCALE GENOMIC DNA]</scope>
    <source>
        <strain evidence="3">cv. MN47</strain>
    </source>
</reference>
<dbReference type="PANTHER" id="PTHR33116">
    <property type="entry name" value="REVERSE TRANSCRIPTASE ZINC-BINDING DOMAIN-CONTAINING PROTEIN-RELATED-RELATED"/>
    <property type="match status" value="1"/>
</dbReference>
<proteinExistence type="predicted"/>
<evidence type="ECO:0000313" key="3">
    <source>
        <dbReference type="Proteomes" id="UP000008694"/>
    </source>
</evidence>